<proteinExistence type="inferred from homology"/>
<evidence type="ECO:0000256" key="3">
    <source>
        <dbReference type="ARBA" id="ARBA00022723"/>
    </source>
</evidence>
<comment type="cofactor">
    <cofactor evidence="8">
        <name>Mg(2+)</name>
        <dbReference type="ChEBI" id="CHEBI:18420"/>
    </cofactor>
</comment>
<gene>
    <name evidence="8 10" type="primary">mobA</name>
    <name evidence="10" type="ORF">MoryE10_24020</name>
</gene>
<feature type="binding site" evidence="8">
    <location>
        <position position="108"/>
    </location>
    <ligand>
        <name>GTP</name>
        <dbReference type="ChEBI" id="CHEBI:37565"/>
    </ligand>
</feature>
<dbReference type="EMBL" id="AP019782">
    <property type="protein sequence ID" value="BBL71796.1"/>
    <property type="molecule type" value="Genomic_DNA"/>
</dbReference>
<dbReference type="GO" id="GO:0005525">
    <property type="term" value="F:GTP binding"/>
    <property type="evidence" value="ECO:0007669"/>
    <property type="project" value="UniProtKB-UniRule"/>
</dbReference>
<name>A0A8D4VQA0_9GAMM</name>
<feature type="binding site" evidence="8">
    <location>
        <position position="60"/>
    </location>
    <ligand>
        <name>GTP</name>
        <dbReference type="ChEBI" id="CHEBI:37565"/>
    </ligand>
</feature>
<keyword evidence="3 8" id="KW-0479">Metal-binding</keyword>
<dbReference type="CDD" id="cd02503">
    <property type="entry name" value="MobA"/>
    <property type="match status" value="1"/>
</dbReference>
<evidence type="ECO:0000256" key="4">
    <source>
        <dbReference type="ARBA" id="ARBA00022741"/>
    </source>
</evidence>
<feature type="binding site" evidence="8">
    <location>
        <position position="32"/>
    </location>
    <ligand>
        <name>GTP</name>
        <dbReference type="ChEBI" id="CHEBI:37565"/>
    </ligand>
</feature>
<dbReference type="HAMAP" id="MF_00316">
    <property type="entry name" value="MobA"/>
    <property type="match status" value="1"/>
</dbReference>
<sequence>MAEQLSIPQPIATLTGVVLAGGEARRMGNRDKGLIPFRGRPLAAYALDALGRVAGRVLINANRYRETYEQLGYPVIGDAGDGYEGPLAGMLAALRAAQTPHVLVVPCDCPLLQPAQLRRLYDTLLAQDAEACTAHDGARLNPVFAVLKSDLANSLSAYMDSGERKAEGWLRRHRLAVVDFSDAPALFRNANTPEELAALEKEIA</sequence>
<dbReference type="SUPFAM" id="SSF53448">
    <property type="entry name" value="Nucleotide-diphospho-sugar transferases"/>
    <property type="match status" value="1"/>
</dbReference>
<comment type="domain">
    <text evidence="8">The N-terminal domain determines nucleotide recognition and specific binding, while the C-terminal domain determines the specific binding to the target protein.</text>
</comment>
<protein>
    <recommendedName>
        <fullName evidence="8">Molybdenum cofactor guanylyltransferase</fullName>
        <shortName evidence="8">MoCo guanylyltransferase</shortName>
        <ecNumber evidence="8">2.7.7.77</ecNumber>
    </recommendedName>
    <alternativeName>
        <fullName evidence="8">GTP:molybdopterin guanylyltransferase</fullName>
    </alternativeName>
    <alternativeName>
        <fullName evidence="8">Mo-MPT guanylyltransferase</fullName>
    </alternativeName>
    <alternativeName>
        <fullName evidence="8">Molybdopterin guanylyltransferase</fullName>
    </alternativeName>
    <alternativeName>
        <fullName evidence="8">Molybdopterin-guanine dinucleotide synthase</fullName>
        <shortName evidence="8">MGD synthase</shortName>
    </alternativeName>
</protein>
<dbReference type="PANTHER" id="PTHR19136">
    <property type="entry name" value="MOLYBDENUM COFACTOR GUANYLYLTRANSFERASE"/>
    <property type="match status" value="1"/>
</dbReference>
<reference evidence="10" key="1">
    <citation type="submission" date="2019-06" db="EMBL/GenBank/DDBJ databases">
        <title>Complete genome sequence of Methylogaea oryzae strain JCM16910.</title>
        <authorList>
            <person name="Asakawa S."/>
        </authorList>
    </citation>
    <scope>NUCLEOTIDE SEQUENCE</scope>
    <source>
        <strain evidence="10">E10</strain>
    </source>
</reference>
<comment type="similarity">
    <text evidence="8">Belongs to the MobA family.</text>
</comment>
<dbReference type="PANTHER" id="PTHR19136:SF81">
    <property type="entry name" value="MOLYBDENUM COFACTOR GUANYLYLTRANSFERASE"/>
    <property type="match status" value="1"/>
</dbReference>
<organism evidence="10 11">
    <name type="scientific">Methylogaea oryzae</name>
    <dbReference type="NCBI Taxonomy" id="1295382"/>
    <lineage>
        <taxon>Bacteria</taxon>
        <taxon>Pseudomonadati</taxon>
        <taxon>Pseudomonadota</taxon>
        <taxon>Gammaproteobacteria</taxon>
        <taxon>Methylococcales</taxon>
        <taxon>Methylococcaceae</taxon>
        <taxon>Methylogaea</taxon>
    </lineage>
</organism>
<dbReference type="Gene3D" id="3.90.550.10">
    <property type="entry name" value="Spore Coat Polysaccharide Biosynthesis Protein SpsA, Chain A"/>
    <property type="match status" value="1"/>
</dbReference>
<comment type="subcellular location">
    <subcellularLocation>
        <location evidence="8">Cytoplasm</location>
    </subcellularLocation>
</comment>
<keyword evidence="6 8" id="KW-0342">GTP-binding</keyword>
<evidence type="ECO:0000256" key="6">
    <source>
        <dbReference type="ARBA" id="ARBA00023134"/>
    </source>
</evidence>
<evidence type="ECO:0000256" key="1">
    <source>
        <dbReference type="ARBA" id="ARBA00022490"/>
    </source>
</evidence>
<keyword evidence="2 8" id="KW-0808">Transferase</keyword>
<keyword evidence="5 8" id="KW-0460">Magnesium</keyword>
<comment type="function">
    <text evidence="8">Transfers a GMP moiety from GTP to Mo-molybdopterin (Mo-MPT) cofactor (Moco or molybdenum cofactor) to form Mo-molybdopterin guanine dinucleotide (Mo-MGD) cofactor.</text>
</comment>
<evidence type="ECO:0000313" key="11">
    <source>
        <dbReference type="Proteomes" id="UP000824988"/>
    </source>
</evidence>
<dbReference type="NCBIfam" id="TIGR02665">
    <property type="entry name" value="molyb_mobA"/>
    <property type="match status" value="1"/>
</dbReference>
<evidence type="ECO:0000313" key="10">
    <source>
        <dbReference type="EMBL" id="BBL71796.1"/>
    </source>
</evidence>
<evidence type="ECO:0000259" key="9">
    <source>
        <dbReference type="Pfam" id="PF12804"/>
    </source>
</evidence>
<dbReference type="InterPro" id="IPR029044">
    <property type="entry name" value="Nucleotide-diphossugar_trans"/>
</dbReference>
<dbReference type="AlphaFoldDB" id="A0A8D4VQA0"/>
<dbReference type="InterPro" id="IPR013482">
    <property type="entry name" value="Molybde_CF_guanTrfase"/>
</dbReference>
<evidence type="ECO:0000256" key="5">
    <source>
        <dbReference type="ARBA" id="ARBA00022842"/>
    </source>
</evidence>
<evidence type="ECO:0000256" key="7">
    <source>
        <dbReference type="ARBA" id="ARBA00023150"/>
    </source>
</evidence>
<comment type="catalytic activity">
    <reaction evidence="8">
        <text>Mo-molybdopterin + GTP + H(+) = Mo-molybdopterin guanine dinucleotide + diphosphate</text>
        <dbReference type="Rhea" id="RHEA:34243"/>
        <dbReference type="ChEBI" id="CHEBI:15378"/>
        <dbReference type="ChEBI" id="CHEBI:33019"/>
        <dbReference type="ChEBI" id="CHEBI:37565"/>
        <dbReference type="ChEBI" id="CHEBI:71302"/>
        <dbReference type="ChEBI" id="CHEBI:71310"/>
        <dbReference type="EC" id="2.7.7.77"/>
    </reaction>
</comment>
<keyword evidence="11" id="KW-1185">Reference proteome</keyword>
<dbReference type="GO" id="GO:1902758">
    <property type="term" value="P:bis(molybdopterin guanine dinucleotide)molybdenum biosynthetic process"/>
    <property type="evidence" value="ECO:0007669"/>
    <property type="project" value="TreeGrafter"/>
</dbReference>
<evidence type="ECO:0000256" key="2">
    <source>
        <dbReference type="ARBA" id="ARBA00022679"/>
    </source>
</evidence>
<accession>A0A8D4VQA0</accession>
<keyword evidence="7 8" id="KW-0501">Molybdenum cofactor biosynthesis</keyword>
<feature type="binding site" evidence="8">
    <location>
        <position position="78"/>
    </location>
    <ligand>
        <name>GTP</name>
        <dbReference type="ChEBI" id="CHEBI:37565"/>
    </ligand>
</feature>
<dbReference type="GO" id="GO:0005737">
    <property type="term" value="C:cytoplasm"/>
    <property type="evidence" value="ECO:0007669"/>
    <property type="project" value="UniProtKB-SubCell"/>
</dbReference>
<dbReference type="EC" id="2.7.7.77" evidence="8"/>
<feature type="domain" description="MobA-like NTP transferase" evidence="9">
    <location>
        <begin position="16"/>
        <end position="173"/>
    </location>
</feature>
<dbReference type="InterPro" id="IPR025877">
    <property type="entry name" value="MobA-like_NTP_Trfase"/>
</dbReference>
<evidence type="ECO:0000256" key="8">
    <source>
        <dbReference type="HAMAP-Rule" id="MF_00316"/>
    </source>
</evidence>
<keyword evidence="10" id="KW-0548">Nucleotidyltransferase</keyword>
<keyword evidence="4 8" id="KW-0547">Nucleotide-binding</keyword>
<dbReference type="KEGG" id="moz:MoryE10_24020"/>
<feature type="binding site" evidence="8">
    <location>
        <begin position="19"/>
        <end position="21"/>
    </location>
    <ligand>
        <name>GTP</name>
        <dbReference type="ChEBI" id="CHEBI:37565"/>
    </ligand>
</feature>
<dbReference type="GO" id="GO:0046872">
    <property type="term" value="F:metal ion binding"/>
    <property type="evidence" value="ECO:0007669"/>
    <property type="project" value="UniProtKB-KW"/>
</dbReference>
<dbReference type="GO" id="GO:0061603">
    <property type="term" value="F:molybdenum cofactor guanylyltransferase activity"/>
    <property type="evidence" value="ECO:0007669"/>
    <property type="project" value="UniProtKB-EC"/>
</dbReference>
<dbReference type="Proteomes" id="UP000824988">
    <property type="component" value="Chromosome"/>
</dbReference>
<keyword evidence="1 8" id="KW-0963">Cytoplasm</keyword>
<comment type="subunit">
    <text evidence="8">Monomer.</text>
</comment>
<dbReference type="RefSeq" id="WP_054774074.1">
    <property type="nucleotide sequence ID" value="NZ_AP019782.1"/>
</dbReference>
<dbReference type="Pfam" id="PF12804">
    <property type="entry name" value="NTP_transf_3"/>
    <property type="match status" value="1"/>
</dbReference>
<feature type="binding site" evidence="8">
    <location>
        <position position="108"/>
    </location>
    <ligand>
        <name>Mg(2+)</name>
        <dbReference type="ChEBI" id="CHEBI:18420"/>
    </ligand>
</feature>